<dbReference type="InterPro" id="IPR007195">
    <property type="entry name" value="TolB_N"/>
</dbReference>
<feature type="signal peptide" evidence="2">
    <location>
        <begin position="1"/>
        <end position="27"/>
    </location>
</feature>
<evidence type="ECO:0000256" key="2">
    <source>
        <dbReference type="SAM" id="SignalP"/>
    </source>
</evidence>
<dbReference type="SUPFAM" id="SSF69304">
    <property type="entry name" value="Tricorn protease N-terminal domain"/>
    <property type="match status" value="1"/>
</dbReference>
<evidence type="ECO:0000259" key="3">
    <source>
        <dbReference type="Pfam" id="PF04052"/>
    </source>
</evidence>
<feature type="domain" description="TolB N-terminal" evidence="3">
    <location>
        <begin position="45"/>
        <end position="131"/>
    </location>
</feature>
<accession>A0ABU9E812</accession>
<keyword evidence="2" id="KW-0732">Signal</keyword>
<comment type="similarity">
    <text evidence="1">Belongs to the TolB family.</text>
</comment>
<dbReference type="InterPro" id="IPR011042">
    <property type="entry name" value="6-blade_b-propeller_TolB-like"/>
</dbReference>
<organism evidence="4 5">
    <name type="scientific">Gaopeijia maritima</name>
    <dbReference type="NCBI Taxonomy" id="3119007"/>
    <lineage>
        <taxon>Bacteria</taxon>
        <taxon>Pseudomonadati</taxon>
        <taxon>Gemmatimonadota</taxon>
        <taxon>Longimicrobiia</taxon>
        <taxon>Gaopeijiales</taxon>
        <taxon>Gaopeijiaceae</taxon>
        <taxon>Gaopeijia</taxon>
    </lineage>
</organism>
<dbReference type="PANTHER" id="PTHR36842">
    <property type="entry name" value="PROTEIN TOLB HOMOLOG"/>
    <property type="match status" value="1"/>
</dbReference>
<gene>
    <name evidence="4" type="ORF">WI372_06625</name>
</gene>
<evidence type="ECO:0000313" key="4">
    <source>
        <dbReference type="EMBL" id="MEK9500646.1"/>
    </source>
</evidence>
<dbReference type="RefSeq" id="WP_405280019.1">
    <property type="nucleotide sequence ID" value="NZ_CP144380.1"/>
</dbReference>
<evidence type="ECO:0000256" key="1">
    <source>
        <dbReference type="ARBA" id="ARBA00009820"/>
    </source>
</evidence>
<protein>
    <recommendedName>
        <fullName evidence="3">TolB N-terminal domain-containing protein</fullName>
    </recommendedName>
</protein>
<dbReference type="SUPFAM" id="SSF52964">
    <property type="entry name" value="TolB, N-terminal domain"/>
    <property type="match status" value="1"/>
</dbReference>
<keyword evidence="5" id="KW-1185">Reference proteome</keyword>
<dbReference type="Gene3D" id="2.120.10.30">
    <property type="entry name" value="TolB, C-terminal domain"/>
    <property type="match status" value="1"/>
</dbReference>
<feature type="chain" id="PRO_5045058854" description="TolB N-terminal domain-containing protein" evidence="2">
    <location>
        <begin position="28"/>
        <end position="449"/>
    </location>
</feature>
<dbReference type="Pfam" id="PF07676">
    <property type="entry name" value="PD40"/>
    <property type="match status" value="3"/>
</dbReference>
<dbReference type="InterPro" id="IPR011659">
    <property type="entry name" value="WD40"/>
</dbReference>
<name>A0ABU9E812_9BACT</name>
<comment type="caution">
    <text evidence="4">The sequence shown here is derived from an EMBL/GenBank/DDBJ whole genome shotgun (WGS) entry which is preliminary data.</text>
</comment>
<reference evidence="4 5" key="1">
    <citation type="submission" date="2024-02" db="EMBL/GenBank/DDBJ databases">
        <title>A novel Gemmatimonadota bacterium.</title>
        <authorList>
            <person name="Du Z.-J."/>
            <person name="Ye Y.-Q."/>
        </authorList>
    </citation>
    <scope>NUCLEOTIDE SEQUENCE [LARGE SCALE GENOMIC DNA]</scope>
    <source>
        <strain evidence="4 5">DH-20</strain>
    </source>
</reference>
<dbReference type="Pfam" id="PF04052">
    <property type="entry name" value="TolB_N"/>
    <property type="match status" value="1"/>
</dbReference>
<dbReference type="EMBL" id="JBBHLI010000003">
    <property type="protein sequence ID" value="MEK9500646.1"/>
    <property type="molecule type" value="Genomic_DNA"/>
</dbReference>
<dbReference type="Gene3D" id="3.40.50.10070">
    <property type="entry name" value="TolB, N-terminal domain"/>
    <property type="match status" value="1"/>
</dbReference>
<dbReference type="Proteomes" id="UP001484239">
    <property type="component" value="Unassembled WGS sequence"/>
</dbReference>
<dbReference type="PANTHER" id="PTHR36842:SF1">
    <property type="entry name" value="PROTEIN TOLB"/>
    <property type="match status" value="1"/>
</dbReference>
<sequence>MSTIRTLLRSAPTALLILGLLAPPATAQEDFPGVALGLAYDAISPPGLAIQPFQGRFGGQEVASAVAAIIGRDLTYSDRFAVVDSLPESLASETVDYALWGRFGAIWLLRGRVEGTGDGFSLFLELHDVAYNRLAHEGRFDIPSRNDDGFRMAVHRASDAVVEWAFGEPGMAASRITFSMLRDDNVREIYVVDSDGENLERVTNHNDLAVSPAFSPDGRYIAYQAWPDVAGIFEVELATGQSRRIQPGREGGLITPTYHPDGETLAFSVLGMNNRSGLFTYNVRRNCCLASLTEGRFNDLSPVYSPDGGELVFNSDRLGSATPQIYTMGAGGGSPQVLSPYRYGNGGYYNAPDWSPYGDLVAFHGRVGRSGAYHILVARMGQSRELIRLTSEGNNEDPAWAPDGRHIVFVGERSWGKGLFVVDSATRAVRAILRGVDVGEPDWSPSLSN</sequence>
<proteinExistence type="inferred from homology"/>
<evidence type="ECO:0000313" key="5">
    <source>
        <dbReference type="Proteomes" id="UP001484239"/>
    </source>
</evidence>